<dbReference type="SUPFAM" id="SSF161098">
    <property type="entry name" value="MetI-like"/>
    <property type="match status" value="1"/>
</dbReference>
<organism evidence="9 10">
    <name type="scientific">Microbacterium betulae</name>
    <dbReference type="NCBI Taxonomy" id="2981139"/>
    <lineage>
        <taxon>Bacteria</taxon>
        <taxon>Bacillati</taxon>
        <taxon>Actinomycetota</taxon>
        <taxon>Actinomycetes</taxon>
        <taxon>Micrococcales</taxon>
        <taxon>Microbacteriaceae</taxon>
        <taxon>Microbacterium</taxon>
    </lineage>
</organism>
<feature type="domain" description="ABC transmembrane type-1" evidence="8">
    <location>
        <begin position="97"/>
        <end position="315"/>
    </location>
</feature>
<dbReference type="Gene3D" id="1.10.3720.10">
    <property type="entry name" value="MetI-like"/>
    <property type="match status" value="1"/>
</dbReference>
<dbReference type="PROSITE" id="PS50928">
    <property type="entry name" value="ABC_TM1"/>
    <property type="match status" value="1"/>
</dbReference>
<dbReference type="InterPro" id="IPR050809">
    <property type="entry name" value="UgpAE/MalFG_permease"/>
</dbReference>
<accession>A0AA97FI49</accession>
<keyword evidence="4 7" id="KW-0812">Transmembrane</keyword>
<comment type="subcellular location">
    <subcellularLocation>
        <location evidence="1 7">Cell membrane</location>
        <topology evidence="1 7">Multi-pass membrane protein</topology>
    </subcellularLocation>
</comment>
<evidence type="ECO:0000256" key="4">
    <source>
        <dbReference type="ARBA" id="ARBA00022692"/>
    </source>
</evidence>
<evidence type="ECO:0000313" key="10">
    <source>
        <dbReference type="Proteomes" id="UP001305498"/>
    </source>
</evidence>
<evidence type="ECO:0000256" key="6">
    <source>
        <dbReference type="ARBA" id="ARBA00023136"/>
    </source>
</evidence>
<proteinExistence type="inferred from homology"/>
<dbReference type="PANTHER" id="PTHR43227:SF8">
    <property type="entry name" value="DIACETYLCHITOBIOSE UPTAKE SYSTEM PERMEASE PROTEIN DASB"/>
    <property type="match status" value="1"/>
</dbReference>
<evidence type="ECO:0000256" key="1">
    <source>
        <dbReference type="ARBA" id="ARBA00004651"/>
    </source>
</evidence>
<feature type="transmembrane region" description="Helical" evidence="7">
    <location>
        <begin position="186"/>
        <end position="213"/>
    </location>
</feature>
<feature type="transmembrane region" description="Helical" evidence="7">
    <location>
        <begin position="294"/>
        <end position="316"/>
    </location>
</feature>
<evidence type="ECO:0000259" key="8">
    <source>
        <dbReference type="PROSITE" id="PS50928"/>
    </source>
</evidence>
<evidence type="ECO:0000256" key="3">
    <source>
        <dbReference type="ARBA" id="ARBA00022475"/>
    </source>
</evidence>
<keyword evidence="3" id="KW-1003">Cell membrane</keyword>
<dbReference type="GO" id="GO:0055085">
    <property type="term" value="P:transmembrane transport"/>
    <property type="evidence" value="ECO:0007669"/>
    <property type="project" value="InterPro"/>
</dbReference>
<sequence length="326" mass="35347">MTMQLEDRESAQAPPAQTVHVPAAGRRGRRAQKAAPYLLIALPVTLVVLALGYPLVQQLIMSFQQFGLAQQFGQPADWVGLDNYAEIATDPYFWLVLLRSLLFCFLCAGLTMLVGVALAVLMQHIWPAARLALQIGLVLAWATPTVAALTVWQLLVDQRNGLVNEVLTGLGLSGFQSFNWLHASPFTFWAVAGSVIVWASVPLVTLSTFAALTQVDPSLVEAAQLDGAGLRRQLASVVLPLVRPVILLLGILQIIWDLRVFTQIHVLQRAGGDATQTHLLGTYVYNTGIAGGDYGMASALAMVMLAVLLVITWRYVRQLGKQGDLA</sequence>
<feature type="transmembrane region" description="Helical" evidence="7">
    <location>
        <begin position="234"/>
        <end position="256"/>
    </location>
</feature>
<evidence type="ECO:0000313" key="9">
    <source>
        <dbReference type="EMBL" id="WOF24006.1"/>
    </source>
</evidence>
<protein>
    <submittedName>
        <fullName evidence="9">Sugar ABC transporter permease</fullName>
    </submittedName>
</protein>
<dbReference type="EMBL" id="CP118157">
    <property type="protein sequence ID" value="WOF24006.1"/>
    <property type="molecule type" value="Genomic_DNA"/>
</dbReference>
<dbReference type="InterPro" id="IPR000515">
    <property type="entry name" value="MetI-like"/>
</dbReference>
<dbReference type="AlphaFoldDB" id="A0AA97FI49"/>
<dbReference type="Pfam" id="PF00528">
    <property type="entry name" value="BPD_transp_1"/>
    <property type="match status" value="1"/>
</dbReference>
<evidence type="ECO:0000256" key="2">
    <source>
        <dbReference type="ARBA" id="ARBA00022448"/>
    </source>
</evidence>
<name>A0AA97FI49_9MICO</name>
<dbReference type="RefSeq" id="WP_317140479.1">
    <property type="nucleotide sequence ID" value="NZ_CP118157.1"/>
</dbReference>
<feature type="transmembrane region" description="Helical" evidence="7">
    <location>
        <begin position="133"/>
        <end position="155"/>
    </location>
</feature>
<evidence type="ECO:0000256" key="7">
    <source>
        <dbReference type="RuleBase" id="RU363032"/>
    </source>
</evidence>
<feature type="transmembrane region" description="Helical" evidence="7">
    <location>
        <begin position="35"/>
        <end position="56"/>
    </location>
</feature>
<dbReference type="KEGG" id="mbet:N8K70_04825"/>
<comment type="similarity">
    <text evidence="7">Belongs to the binding-protein-dependent transport system permease family.</text>
</comment>
<dbReference type="GO" id="GO:0005886">
    <property type="term" value="C:plasma membrane"/>
    <property type="evidence" value="ECO:0007669"/>
    <property type="project" value="UniProtKB-SubCell"/>
</dbReference>
<dbReference type="PANTHER" id="PTHR43227">
    <property type="entry name" value="BLL4140 PROTEIN"/>
    <property type="match status" value="1"/>
</dbReference>
<keyword evidence="10" id="KW-1185">Reference proteome</keyword>
<dbReference type="InterPro" id="IPR035906">
    <property type="entry name" value="MetI-like_sf"/>
</dbReference>
<keyword evidence="2 7" id="KW-0813">Transport</keyword>
<keyword evidence="5 7" id="KW-1133">Transmembrane helix</keyword>
<dbReference type="Proteomes" id="UP001305498">
    <property type="component" value="Chromosome"/>
</dbReference>
<feature type="transmembrane region" description="Helical" evidence="7">
    <location>
        <begin position="92"/>
        <end position="121"/>
    </location>
</feature>
<evidence type="ECO:0000256" key="5">
    <source>
        <dbReference type="ARBA" id="ARBA00022989"/>
    </source>
</evidence>
<reference evidence="9 10" key="1">
    <citation type="submission" date="2023-02" db="EMBL/GenBank/DDBJ databases">
        <title>Microbacterium betulae sp. nov., isolated from birch wood.</title>
        <authorList>
            <person name="Pasciak M."/>
            <person name="Pawlik K.J."/>
            <person name="Martynowski D."/>
            <person name="Laczmanski L."/>
            <person name="Ciekot J."/>
            <person name="Szponar B."/>
            <person name="Wojcik-Fatla A."/>
            <person name="Mackiewicz B."/>
            <person name="Farian E."/>
            <person name="Cholewa G."/>
            <person name="Cholewa A."/>
            <person name="Dutkiewicz J."/>
        </authorList>
    </citation>
    <scope>NUCLEOTIDE SEQUENCE [LARGE SCALE GENOMIC DNA]</scope>
    <source>
        <strain evidence="9 10">AB</strain>
    </source>
</reference>
<dbReference type="CDD" id="cd06261">
    <property type="entry name" value="TM_PBP2"/>
    <property type="match status" value="1"/>
</dbReference>
<keyword evidence="6 7" id="KW-0472">Membrane</keyword>
<gene>
    <name evidence="9" type="ORF">N8K70_04825</name>
</gene>